<feature type="chain" id="PRO_5045587085" description="Peptidase S8/S53 domain-containing protein" evidence="7">
    <location>
        <begin position="30"/>
        <end position="1091"/>
    </location>
</feature>
<dbReference type="InterPro" id="IPR015500">
    <property type="entry name" value="Peptidase_S8_subtilisin-rel"/>
</dbReference>
<feature type="region of interest" description="Disordered" evidence="6">
    <location>
        <begin position="56"/>
        <end position="77"/>
    </location>
</feature>
<dbReference type="InterPro" id="IPR022398">
    <property type="entry name" value="Peptidase_S8_His-AS"/>
</dbReference>
<accession>A0ABN2N9G2</accession>
<comment type="similarity">
    <text evidence="1 5">Belongs to the peptidase S8 family.</text>
</comment>
<keyword evidence="7" id="KW-0732">Signal</keyword>
<name>A0ABN2N9G2_9MICO</name>
<dbReference type="InterPro" id="IPR023828">
    <property type="entry name" value="Peptidase_S8_Ser-AS"/>
</dbReference>
<evidence type="ECO:0000256" key="3">
    <source>
        <dbReference type="ARBA" id="ARBA00022801"/>
    </source>
</evidence>
<dbReference type="SUPFAM" id="SSF52743">
    <property type="entry name" value="Subtilisin-like"/>
    <property type="match status" value="1"/>
</dbReference>
<dbReference type="PROSITE" id="PS51892">
    <property type="entry name" value="SUBTILASE"/>
    <property type="match status" value="1"/>
</dbReference>
<dbReference type="InterPro" id="IPR036852">
    <property type="entry name" value="Peptidase_S8/S53_dom_sf"/>
</dbReference>
<reference evidence="9 10" key="1">
    <citation type="journal article" date="2019" name="Int. J. Syst. Evol. Microbiol.">
        <title>The Global Catalogue of Microorganisms (GCM) 10K type strain sequencing project: providing services to taxonomists for standard genome sequencing and annotation.</title>
        <authorList>
            <consortium name="The Broad Institute Genomics Platform"/>
            <consortium name="The Broad Institute Genome Sequencing Center for Infectious Disease"/>
            <person name="Wu L."/>
            <person name="Ma J."/>
        </authorList>
    </citation>
    <scope>NUCLEOTIDE SEQUENCE [LARGE SCALE GENOMIC DNA]</scope>
    <source>
        <strain evidence="9 10">JCM 14326</strain>
    </source>
</reference>
<dbReference type="Pfam" id="PF00082">
    <property type="entry name" value="Peptidase_S8"/>
    <property type="match status" value="1"/>
</dbReference>
<sequence length="1091" mass="109386">MRIRATAASVIAAALVAGGGALLGATASADPPDQPAPAADGTAATTVTLVTGDRVTLTTTPDGRRSAAVQPGPGREDVAFVTRDDGEHLYVIPTDVGRLVPERLDRALFDVAGLVAGGYGTGGRLPVIVQEAGAGSAGPLSDTTVWQAAGLEPQHRLESVGAVSTDVGPESGAALADVLAAQAAGTSTRSGVPRIEHVWLDATLRASDADSMPQIGAPAAWAAGHTGEGVRLAVLDTGIDATHPDLAGRVVASKDFAGTGGVADGQGHGTHVASIAAGSGTASDGANKGVAPGADLMVGKVLDDAGAGEMSWVIDGMEWAATQGADVVNLSLGSSEYTDGTDPAAVALDTLTREHGTLFVVAAGNAHDHGTIATPGSASSALTVGAVDDADQVTAFSSRGPRGGDGAIKPDVVAPGDGIVAARGAGTELGDVVDDLHTALSGTSMATPHVAGAAAALLQARPGLTPAQAKAALMGSAAATGGTVWDEGAGRIDVPAAIGQEVLASPASVSLGLFAYPHGGSATDTITYANGGAADVTLDLAGTVTGPDGTPAAGLLGLSRDQVTVPAGGTATVDVTVDRTAGAVGRYSGVVVATGADGAAVRTPVGWEKEPELFEVTVRTIGRDGQPHAGWTDLTVMNVDDLDKFLDFDGMDTAERTFRVPRGTYSITGTLVTADAAGPVKAVADVLEPELTVNKNLTVTLDAREALPVSVTAPRSAEPVEIGLDDQRLSATGPGVSSTFLAPAPVAAFVTPTRAVAVGRYDHVVKATLAEPVADGATPSYLYDLAFQQEPVTTGTFTVRAGELAAMRASYAAPGEGMAAQTGWGALPPGRSIAFSMLRPVDAGTSRTEFVTAGDVRWFKSTWFQSDAGPQGAFETELDTYAPGSEQAETFGGAVHSPVGVTVRTPDRLAVTPGLWVDADGHGYSALVDEEVRLTVWQDGELVAQEPAGVVDVPLPAGGAGYRVALEAAHGSGAWATSPEVSAEWTFRAEPGSGEHALLDVSYDVAGIGLDGRAPAETEVALDVTGADGDAVVGLSWSDDDGATWHPAEVTGGVAAITAPATAGHVSLRAEVSDAAGNTVTETVRRAYLVG</sequence>
<feature type="active site" description="Charge relay system" evidence="5">
    <location>
        <position position="444"/>
    </location>
</feature>
<comment type="caution">
    <text evidence="9">The sequence shown here is derived from an EMBL/GenBank/DDBJ whole genome shotgun (WGS) entry which is preliminary data.</text>
</comment>
<dbReference type="RefSeq" id="WP_344100709.1">
    <property type="nucleotide sequence ID" value="NZ_BAAANL010000002.1"/>
</dbReference>
<evidence type="ECO:0000256" key="5">
    <source>
        <dbReference type="PROSITE-ProRule" id="PRU01240"/>
    </source>
</evidence>
<dbReference type="InterPro" id="IPR051048">
    <property type="entry name" value="Peptidase_S8/S53_subtilisin"/>
</dbReference>
<feature type="signal peptide" evidence="7">
    <location>
        <begin position="1"/>
        <end position="29"/>
    </location>
</feature>
<dbReference type="EMBL" id="BAAANL010000002">
    <property type="protein sequence ID" value="GAA1856887.1"/>
    <property type="molecule type" value="Genomic_DNA"/>
</dbReference>
<evidence type="ECO:0000256" key="1">
    <source>
        <dbReference type="ARBA" id="ARBA00011073"/>
    </source>
</evidence>
<organism evidence="9 10">
    <name type="scientific">Myceligenerans crystallogenes</name>
    <dbReference type="NCBI Taxonomy" id="316335"/>
    <lineage>
        <taxon>Bacteria</taxon>
        <taxon>Bacillati</taxon>
        <taxon>Actinomycetota</taxon>
        <taxon>Actinomycetes</taxon>
        <taxon>Micrococcales</taxon>
        <taxon>Promicromonosporaceae</taxon>
        <taxon>Myceligenerans</taxon>
    </lineage>
</organism>
<dbReference type="InterPro" id="IPR000209">
    <property type="entry name" value="Peptidase_S8/S53_dom"/>
</dbReference>
<evidence type="ECO:0000256" key="6">
    <source>
        <dbReference type="SAM" id="MobiDB-lite"/>
    </source>
</evidence>
<keyword evidence="10" id="KW-1185">Reference proteome</keyword>
<dbReference type="PROSITE" id="PS00137">
    <property type="entry name" value="SUBTILASE_HIS"/>
    <property type="match status" value="1"/>
</dbReference>
<proteinExistence type="inferred from homology"/>
<dbReference type="PROSITE" id="PS00138">
    <property type="entry name" value="SUBTILASE_SER"/>
    <property type="match status" value="1"/>
</dbReference>
<evidence type="ECO:0000256" key="2">
    <source>
        <dbReference type="ARBA" id="ARBA00022670"/>
    </source>
</evidence>
<feature type="active site" description="Charge relay system" evidence="5">
    <location>
        <position position="268"/>
    </location>
</feature>
<dbReference type="Proteomes" id="UP001501094">
    <property type="component" value="Unassembled WGS sequence"/>
</dbReference>
<dbReference type="PANTHER" id="PTHR43399:SF4">
    <property type="entry name" value="CELL WALL-ASSOCIATED PROTEASE"/>
    <property type="match status" value="1"/>
</dbReference>
<evidence type="ECO:0000256" key="7">
    <source>
        <dbReference type="SAM" id="SignalP"/>
    </source>
</evidence>
<evidence type="ECO:0000313" key="9">
    <source>
        <dbReference type="EMBL" id="GAA1856887.1"/>
    </source>
</evidence>
<dbReference type="PRINTS" id="PR00723">
    <property type="entry name" value="SUBTILISIN"/>
</dbReference>
<dbReference type="Gene3D" id="3.40.50.200">
    <property type="entry name" value="Peptidase S8/S53 domain"/>
    <property type="match status" value="1"/>
</dbReference>
<evidence type="ECO:0000313" key="10">
    <source>
        <dbReference type="Proteomes" id="UP001501094"/>
    </source>
</evidence>
<gene>
    <name evidence="9" type="ORF">GCM10009751_12700</name>
</gene>
<evidence type="ECO:0000259" key="8">
    <source>
        <dbReference type="Pfam" id="PF00082"/>
    </source>
</evidence>
<protein>
    <recommendedName>
        <fullName evidence="8">Peptidase S8/S53 domain-containing protein</fullName>
    </recommendedName>
</protein>
<feature type="active site" description="Charge relay system" evidence="5">
    <location>
        <position position="236"/>
    </location>
</feature>
<keyword evidence="2 5" id="KW-0645">Protease</keyword>
<evidence type="ECO:0000256" key="4">
    <source>
        <dbReference type="ARBA" id="ARBA00022825"/>
    </source>
</evidence>
<dbReference type="PANTHER" id="PTHR43399">
    <property type="entry name" value="SUBTILISIN-RELATED"/>
    <property type="match status" value="1"/>
</dbReference>
<keyword evidence="3 5" id="KW-0378">Hydrolase</keyword>
<keyword evidence="4 5" id="KW-0720">Serine protease</keyword>
<feature type="domain" description="Peptidase S8/S53" evidence="8">
    <location>
        <begin position="227"/>
        <end position="488"/>
    </location>
</feature>